<sequence length="62" mass="6600">MPAAEEEMPVFVKKVFAWLGIAFLIFFVALRPDGAAAMCQSIGVGLMAIFQGFGDFLTGVTA</sequence>
<keyword evidence="1" id="KW-1133">Transmembrane helix</keyword>
<reference evidence="2 3" key="1">
    <citation type="submission" date="2019-12" db="EMBL/GenBank/DDBJ databases">
        <title>Whole genome sequencing of endophytic Actinobacterium Micromonospora sp. MPMI6T.</title>
        <authorList>
            <person name="Evv R."/>
            <person name="Podile A.R."/>
        </authorList>
    </citation>
    <scope>NUCLEOTIDE SEQUENCE [LARGE SCALE GENOMIC DNA]</scope>
    <source>
        <strain evidence="2 3">MPMI6</strain>
    </source>
</reference>
<keyword evidence="1" id="KW-0812">Transmembrane</keyword>
<protein>
    <submittedName>
        <fullName evidence="2">Uncharacterized protein</fullName>
    </submittedName>
</protein>
<accession>A0ABS3W0S8</accession>
<gene>
    <name evidence="2" type="ORF">GSF22_30680</name>
</gene>
<evidence type="ECO:0000313" key="3">
    <source>
        <dbReference type="Proteomes" id="UP000823521"/>
    </source>
</evidence>
<keyword evidence="1" id="KW-0472">Membrane</keyword>
<dbReference type="RefSeq" id="WP_208817422.1">
    <property type="nucleotide sequence ID" value="NZ_WVUH01000456.1"/>
</dbReference>
<evidence type="ECO:0000256" key="1">
    <source>
        <dbReference type="SAM" id="Phobius"/>
    </source>
</evidence>
<dbReference type="EMBL" id="WVUH01000456">
    <property type="protein sequence ID" value="MBO4210326.1"/>
    <property type="molecule type" value="Genomic_DNA"/>
</dbReference>
<dbReference type="Proteomes" id="UP000823521">
    <property type="component" value="Unassembled WGS sequence"/>
</dbReference>
<keyword evidence="3" id="KW-1185">Reference proteome</keyword>
<organism evidence="2 3">
    <name type="scientific">Micromonospora echinofusca</name>
    <dbReference type="NCBI Taxonomy" id="47858"/>
    <lineage>
        <taxon>Bacteria</taxon>
        <taxon>Bacillati</taxon>
        <taxon>Actinomycetota</taxon>
        <taxon>Actinomycetes</taxon>
        <taxon>Micromonosporales</taxon>
        <taxon>Micromonosporaceae</taxon>
        <taxon>Micromonospora</taxon>
    </lineage>
</organism>
<name>A0ABS3W0S8_MICEH</name>
<feature type="transmembrane region" description="Helical" evidence="1">
    <location>
        <begin position="15"/>
        <end position="32"/>
    </location>
</feature>
<comment type="caution">
    <text evidence="2">The sequence shown here is derived from an EMBL/GenBank/DDBJ whole genome shotgun (WGS) entry which is preliminary data.</text>
</comment>
<evidence type="ECO:0000313" key="2">
    <source>
        <dbReference type="EMBL" id="MBO4210326.1"/>
    </source>
</evidence>
<proteinExistence type="predicted"/>